<dbReference type="PANTHER" id="PTHR43685:SF11">
    <property type="entry name" value="GLYCOSYLTRANSFERASE TAGX-RELATED"/>
    <property type="match status" value="1"/>
</dbReference>
<name>A0ABV6BMR4_9FLAO</name>
<dbReference type="Proteomes" id="UP001589734">
    <property type="component" value="Unassembled WGS sequence"/>
</dbReference>
<evidence type="ECO:0000313" key="2">
    <source>
        <dbReference type="EMBL" id="MFC0076735.1"/>
    </source>
</evidence>
<dbReference type="EC" id="2.4.-.-" evidence="2"/>
<dbReference type="Pfam" id="PF00535">
    <property type="entry name" value="Glycos_transf_2"/>
    <property type="match status" value="1"/>
</dbReference>
<dbReference type="SUPFAM" id="SSF53448">
    <property type="entry name" value="Nucleotide-diphospho-sugar transferases"/>
    <property type="match status" value="1"/>
</dbReference>
<keyword evidence="2" id="KW-0328">Glycosyltransferase</keyword>
<evidence type="ECO:0000313" key="3">
    <source>
        <dbReference type="Proteomes" id="UP001589734"/>
    </source>
</evidence>
<gene>
    <name evidence="2" type="ORF">ACFFLS_06775</name>
</gene>
<reference evidence="2 3" key="1">
    <citation type="submission" date="2024-09" db="EMBL/GenBank/DDBJ databases">
        <authorList>
            <person name="Sun Q."/>
            <person name="Mori K."/>
        </authorList>
    </citation>
    <scope>NUCLEOTIDE SEQUENCE [LARGE SCALE GENOMIC DNA]</scope>
    <source>
        <strain evidence="2 3">CGMCC 1.12926</strain>
    </source>
</reference>
<organism evidence="2 3">
    <name type="scientific">Flavobacterium procerum</name>
    <dbReference type="NCBI Taxonomy" id="1455569"/>
    <lineage>
        <taxon>Bacteria</taxon>
        <taxon>Pseudomonadati</taxon>
        <taxon>Bacteroidota</taxon>
        <taxon>Flavobacteriia</taxon>
        <taxon>Flavobacteriales</taxon>
        <taxon>Flavobacteriaceae</taxon>
        <taxon>Flavobacterium</taxon>
    </lineage>
</organism>
<sequence length="309" mass="35376">MAFFSVIIPLYNKENFIESTIKSVLAQSFQDFEIIIVNDGSTDKSEERIKNFNDNRIVYFSKENGGASSARNYGIAKAKGDFITFLDADDYWYPDFLKTMFINSKAFPEQKVFSASIEFETSKKTITAQYSISKTNEKIEIVNYFKASLKETVLCTSCAVFHKTVFEKAGNFDTKIKSGQDTDLWIRIGLVYPIVFSWKILARYVYDSASLSKNSNFIYEKMYFSKFTSAEKENPDLKKFLDLNRFSLAVKSKIAGKKELFKKYSSEIDSRNLSLKKKIILHLPASAMRILISFKTFLANTGISSTVFK</sequence>
<keyword evidence="2" id="KW-0808">Transferase</keyword>
<feature type="domain" description="Glycosyltransferase 2-like" evidence="1">
    <location>
        <begin position="5"/>
        <end position="168"/>
    </location>
</feature>
<dbReference type="GO" id="GO:0016757">
    <property type="term" value="F:glycosyltransferase activity"/>
    <property type="evidence" value="ECO:0007669"/>
    <property type="project" value="UniProtKB-KW"/>
</dbReference>
<dbReference type="CDD" id="cd00761">
    <property type="entry name" value="Glyco_tranf_GTA_type"/>
    <property type="match status" value="1"/>
</dbReference>
<protein>
    <submittedName>
        <fullName evidence="2">Glycosyltransferase family 2 protein</fullName>
        <ecNumber evidence="2">2.4.-.-</ecNumber>
    </submittedName>
</protein>
<dbReference type="Gene3D" id="3.90.550.10">
    <property type="entry name" value="Spore Coat Polysaccharide Biosynthesis Protein SpsA, Chain A"/>
    <property type="match status" value="1"/>
</dbReference>
<dbReference type="EMBL" id="JBHLYW010000007">
    <property type="protein sequence ID" value="MFC0076735.1"/>
    <property type="molecule type" value="Genomic_DNA"/>
</dbReference>
<dbReference type="PANTHER" id="PTHR43685">
    <property type="entry name" value="GLYCOSYLTRANSFERASE"/>
    <property type="match status" value="1"/>
</dbReference>
<keyword evidence="3" id="KW-1185">Reference proteome</keyword>
<dbReference type="InterPro" id="IPR001173">
    <property type="entry name" value="Glyco_trans_2-like"/>
</dbReference>
<evidence type="ECO:0000259" key="1">
    <source>
        <dbReference type="Pfam" id="PF00535"/>
    </source>
</evidence>
<dbReference type="InterPro" id="IPR050834">
    <property type="entry name" value="Glycosyltransf_2"/>
</dbReference>
<proteinExistence type="predicted"/>
<comment type="caution">
    <text evidence="2">The sequence shown here is derived from an EMBL/GenBank/DDBJ whole genome shotgun (WGS) entry which is preliminary data.</text>
</comment>
<accession>A0ABV6BMR4</accession>
<dbReference type="RefSeq" id="WP_379685773.1">
    <property type="nucleotide sequence ID" value="NZ_JBHLYW010000007.1"/>
</dbReference>
<dbReference type="InterPro" id="IPR029044">
    <property type="entry name" value="Nucleotide-diphossugar_trans"/>
</dbReference>